<dbReference type="PROSITE" id="PS50082">
    <property type="entry name" value="WD_REPEATS_2"/>
    <property type="match status" value="1"/>
</dbReference>
<name>C9ZSW4_TRYB9</name>
<dbReference type="Proteomes" id="UP000002316">
    <property type="component" value="Chromosome 7"/>
</dbReference>
<dbReference type="GO" id="GO:0045503">
    <property type="term" value="F:dynein light chain binding"/>
    <property type="evidence" value="ECO:0007669"/>
    <property type="project" value="TreeGrafter"/>
</dbReference>
<dbReference type="OrthoDB" id="4189at2759"/>
<dbReference type="InterPro" id="IPR015943">
    <property type="entry name" value="WD40/YVTN_repeat-like_dom_sf"/>
</dbReference>
<gene>
    <name evidence="7" type="ORF">TbgDal_VII4250</name>
</gene>
<keyword evidence="2" id="KW-0963">Cytoplasm</keyword>
<dbReference type="InterPro" id="IPR001680">
    <property type="entry name" value="WD40_rpt"/>
</dbReference>
<evidence type="ECO:0000313" key="8">
    <source>
        <dbReference type="Proteomes" id="UP000002316"/>
    </source>
</evidence>
<feature type="region of interest" description="Disordered" evidence="6">
    <location>
        <begin position="17"/>
        <end position="41"/>
    </location>
</feature>
<dbReference type="SUPFAM" id="SSF50978">
    <property type="entry name" value="WD40 repeat-like"/>
    <property type="match status" value="1"/>
</dbReference>
<evidence type="ECO:0000256" key="6">
    <source>
        <dbReference type="SAM" id="MobiDB-lite"/>
    </source>
</evidence>
<protein>
    <recommendedName>
        <fullName evidence="9">Guanine nucleotide-binding protein subunit beta-like protein</fullName>
    </recommendedName>
</protein>
<dbReference type="RefSeq" id="XP_011774779.1">
    <property type="nucleotide sequence ID" value="XM_011776477.1"/>
</dbReference>
<accession>C9ZSW4</accession>
<dbReference type="GO" id="GO:0042073">
    <property type="term" value="P:intraciliary transport"/>
    <property type="evidence" value="ECO:0007669"/>
    <property type="project" value="TreeGrafter"/>
</dbReference>
<organism evidence="7 8">
    <name type="scientific">Trypanosoma brucei gambiense (strain MHOM/CI/86/DAL972)</name>
    <dbReference type="NCBI Taxonomy" id="679716"/>
    <lineage>
        <taxon>Eukaryota</taxon>
        <taxon>Discoba</taxon>
        <taxon>Euglenozoa</taxon>
        <taxon>Kinetoplastea</taxon>
        <taxon>Metakinetoplastina</taxon>
        <taxon>Trypanosomatida</taxon>
        <taxon>Trypanosomatidae</taxon>
        <taxon>Trypanosoma</taxon>
    </lineage>
</organism>
<dbReference type="GeneID" id="23862638"/>
<comment type="subcellular location">
    <subcellularLocation>
        <location evidence="1">Cytoplasm</location>
    </subcellularLocation>
</comment>
<dbReference type="InterPro" id="IPR050687">
    <property type="entry name" value="Dynein_IC"/>
</dbReference>
<feature type="repeat" description="WD" evidence="5">
    <location>
        <begin position="548"/>
        <end position="582"/>
    </location>
</feature>
<dbReference type="KEGG" id="tbg:TbgDal_VII4250"/>
<dbReference type="PANTHER" id="PTHR12442:SF26">
    <property type="entry name" value="CYTOPLASMIC DYNEIN 2 INTERMEDIATE CHAIN 2"/>
    <property type="match status" value="1"/>
</dbReference>
<evidence type="ECO:0000313" key="7">
    <source>
        <dbReference type="EMBL" id="CBH12499.1"/>
    </source>
</evidence>
<dbReference type="VEuPathDB" id="TriTrypDB:Tbg972.7.4250"/>
<dbReference type="PANTHER" id="PTHR12442">
    <property type="entry name" value="DYNEIN INTERMEDIATE CHAIN"/>
    <property type="match status" value="1"/>
</dbReference>
<dbReference type="AlphaFoldDB" id="C9ZSW4"/>
<proteinExistence type="predicted"/>
<dbReference type="Gene3D" id="2.130.10.10">
    <property type="entry name" value="YVTN repeat-like/Quinoprotein amine dehydrogenase"/>
    <property type="match status" value="2"/>
</dbReference>
<sequence>MDLSEKRRQLEEIREARKAKERSVLQQRQNVVPPKRESITGSEGLVVGGSISGSTGCARTRCSVSVSKCPGDGDHAVDTKECKPACGNLSSASLSACSISRSVAEDGVGCSAARRQKTLTTSAPSVSAKTLCSASHSSVKSVENTGSDPAKGGCGVGKSSVTSVDRDIVGSVFTSFGGSKSPCVGSAGAAFMTLEHSIFLGSVCGSGSRCVLDVRVLNCPSSEDGDACSKGLLFVAASLSEACNVENLSDMMMQGATGGSTFRGFDSVGLVLLICIQQGTDGGGPVVVPLCFSSEVRTLTYTKRCPHLLFGGAANGCIVAWRIDQALQQCGRAASPPVLTTFGKSSSLSYGCLPSSSALSASAPVYPCVQSFPSPHSHQTQVLAMAVHGDLGSHHLFSISEHGQVCMWEPSKLCLPSSTRESLVQGMAPGCVGSCAAFVSTTADAMNKVFFGCLNGHILEGGAKGPGVVDMQPISGSTVGVDKSTHENPSCRVRHPKEKCYDTPAHCAAVVAVAPHPFHGDPHVSATLLSAAADGSCYLWLGSRCAAIEGLTSQVNCLQWSPTHSAVFAAGESSGRVAIWDLGRSNFPVASVYPQTGARLGSGGSFSSKPSTTTSARKSGTFVRNYAPISSLSFSEDGSRVVCGSSDGEVHVFHLQGDLVKEQRAQSRERAAEGGGNSYASTAVDCVAEELPPASV</sequence>
<dbReference type="EMBL" id="FN554970">
    <property type="protein sequence ID" value="CBH12499.1"/>
    <property type="molecule type" value="Genomic_DNA"/>
</dbReference>
<evidence type="ECO:0008006" key="9">
    <source>
        <dbReference type="Google" id="ProtNLM"/>
    </source>
</evidence>
<dbReference type="GO" id="GO:0097014">
    <property type="term" value="C:ciliary plasm"/>
    <property type="evidence" value="ECO:0007669"/>
    <property type="project" value="TreeGrafter"/>
</dbReference>
<dbReference type="Pfam" id="PF00400">
    <property type="entry name" value="WD40"/>
    <property type="match status" value="2"/>
</dbReference>
<evidence type="ECO:0000256" key="5">
    <source>
        <dbReference type="PROSITE-ProRule" id="PRU00221"/>
    </source>
</evidence>
<dbReference type="SMART" id="SM00320">
    <property type="entry name" value="WD40"/>
    <property type="match status" value="5"/>
</dbReference>
<keyword evidence="3 5" id="KW-0853">WD repeat</keyword>
<evidence type="ECO:0000256" key="4">
    <source>
        <dbReference type="ARBA" id="ARBA00022737"/>
    </source>
</evidence>
<dbReference type="InterPro" id="IPR036322">
    <property type="entry name" value="WD40_repeat_dom_sf"/>
</dbReference>
<evidence type="ECO:0000256" key="3">
    <source>
        <dbReference type="ARBA" id="ARBA00022574"/>
    </source>
</evidence>
<dbReference type="GO" id="GO:0005868">
    <property type="term" value="C:cytoplasmic dynein complex"/>
    <property type="evidence" value="ECO:0007669"/>
    <property type="project" value="TreeGrafter"/>
</dbReference>
<evidence type="ECO:0000256" key="1">
    <source>
        <dbReference type="ARBA" id="ARBA00004496"/>
    </source>
</evidence>
<reference evidence="8" key="1">
    <citation type="journal article" date="2010" name="PLoS Negl. Trop. Dis.">
        <title>The genome sequence of Trypanosoma brucei gambiense, causative agent of chronic human african trypanosomiasis.</title>
        <authorList>
            <person name="Jackson A.P."/>
            <person name="Sanders M."/>
            <person name="Berry A."/>
            <person name="McQuillan J."/>
            <person name="Aslett M.A."/>
            <person name="Quail M.A."/>
            <person name="Chukualim B."/>
            <person name="Capewell P."/>
            <person name="MacLeod A."/>
            <person name="Melville S.E."/>
            <person name="Gibson W."/>
            <person name="Barry J.D."/>
            <person name="Berriman M."/>
            <person name="Hertz-Fowler C."/>
        </authorList>
    </citation>
    <scope>NUCLEOTIDE SEQUENCE [LARGE SCALE GENOMIC DNA]</scope>
    <source>
        <strain evidence="8">MHOM/CI/86/DAL972</strain>
    </source>
</reference>
<evidence type="ECO:0000256" key="2">
    <source>
        <dbReference type="ARBA" id="ARBA00022490"/>
    </source>
</evidence>
<keyword evidence="4" id="KW-0677">Repeat</keyword>
<dbReference type="GO" id="GO:0045504">
    <property type="term" value="F:dynein heavy chain binding"/>
    <property type="evidence" value="ECO:0007669"/>
    <property type="project" value="TreeGrafter"/>
</dbReference>